<feature type="domain" description="TRAF-type" evidence="11">
    <location>
        <begin position="164"/>
        <end position="217"/>
    </location>
</feature>
<dbReference type="InterPro" id="IPR049342">
    <property type="entry name" value="TRAF1-6_MATH_dom"/>
</dbReference>
<keyword evidence="4" id="KW-0677">Repeat</keyword>
<dbReference type="PROSITE" id="PS50145">
    <property type="entry name" value="ZF_TRAF"/>
    <property type="match status" value="2"/>
</dbReference>
<comment type="subcellular location">
    <subcellularLocation>
        <location evidence="1">Cytoplasm</location>
    </subcellularLocation>
</comment>
<organism evidence="12 13">
    <name type="scientific">Pocillopora damicornis</name>
    <name type="common">Cauliflower coral</name>
    <name type="synonym">Millepora damicornis</name>
    <dbReference type="NCBI Taxonomy" id="46731"/>
    <lineage>
        <taxon>Eukaryota</taxon>
        <taxon>Metazoa</taxon>
        <taxon>Cnidaria</taxon>
        <taxon>Anthozoa</taxon>
        <taxon>Hexacorallia</taxon>
        <taxon>Scleractinia</taxon>
        <taxon>Astrocoeniina</taxon>
        <taxon>Pocilloporidae</taxon>
        <taxon>Pocillopora</taxon>
    </lineage>
</organism>
<keyword evidence="2" id="KW-0963">Cytoplasm</keyword>
<accession>A0A3M6TI16</accession>
<dbReference type="EMBL" id="RCHS01003535">
    <property type="protein sequence ID" value="RMX41035.1"/>
    <property type="molecule type" value="Genomic_DNA"/>
</dbReference>
<comment type="caution">
    <text evidence="12">The sequence shown here is derived from an EMBL/GenBank/DDBJ whole genome shotgun (WGS) entry which is preliminary data.</text>
</comment>
<dbReference type="GO" id="GO:0042981">
    <property type="term" value="P:regulation of apoptotic process"/>
    <property type="evidence" value="ECO:0007669"/>
    <property type="project" value="InterPro"/>
</dbReference>
<evidence type="ECO:0000313" key="12">
    <source>
        <dbReference type="EMBL" id="RMX41035.1"/>
    </source>
</evidence>
<evidence type="ECO:0000256" key="3">
    <source>
        <dbReference type="ARBA" id="ARBA00022723"/>
    </source>
</evidence>
<feature type="domain" description="MATH" evidence="10">
    <location>
        <begin position="286"/>
        <end position="443"/>
    </location>
</feature>
<dbReference type="PANTHER" id="PTHR10131:SF94">
    <property type="entry name" value="TNF RECEPTOR-ASSOCIATED FACTOR 4"/>
    <property type="match status" value="1"/>
</dbReference>
<evidence type="ECO:0000259" key="9">
    <source>
        <dbReference type="PROSITE" id="PS50089"/>
    </source>
</evidence>
<dbReference type="Gene3D" id="3.30.40.10">
    <property type="entry name" value="Zinc/RING finger domain, C3HC4 (zinc finger)"/>
    <property type="match status" value="3"/>
</dbReference>
<evidence type="ECO:0000256" key="7">
    <source>
        <dbReference type="PROSITE-ProRule" id="PRU00207"/>
    </source>
</evidence>
<dbReference type="Gene3D" id="2.60.210.10">
    <property type="entry name" value="Apoptosis, Tumor Necrosis Factor Receptor Associated Protein 2, Chain A"/>
    <property type="match status" value="1"/>
</dbReference>
<proteinExistence type="predicted"/>
<evidence type="ECO:0000259" key="10">
    <source>
        <dbReference type="PROSITE" id="PS50144"/>
    </source>
</evidence>
<dbReference type="InterPro" id="IPR012227">
    <property type="entry name" value="TNF_rcpt-assoc_TRAF_met"/>
</dbReference>
<dbReference type="STRING" id="46731.A0A3M6TI16"/>
<feature type="zinc finger region" description="TRAF-type" evidence="7">
    <location>
        <begin position="164"/>
        <end position="217"/>
    </location>
</feature>
<keyword evidence="8" id="KW-0175">Coiled coil</keyword>
<keyword evidence="3 7" id="KW-0479">Metal-binding</keyword>
<feature type="domain" description="RING-type" evidence="9">
    <location>
        <begin position="27"/>
        <end position="67"/>
    </location>
</feature>
<dbReference type="SUPFAM" id="SSF57850">
    <property type="entry name" value="RING/U-box"/>
    <property type="match status" value="1"/>
</dbReference>
<reference evidence="12 13" key="1">
    <citation type="journal article" date="2018" name="Sci. Rep.">
        <title>Comparative analysis of the Pocillopora damicornis genome highlights role of immune system in coral evolution.</title>
        <authorList>
            <person name="Cunning R."/>
            <person name="Bay R.A."/>
            <person name="Gillette P."/>
            <person name="Baker A.C."/>
            <person name="Traylor-Knowles N."/>
        </authorList>
    </citation>
    <scope>NUCLEOTIDE SEQUENCE [LARGE SCALE GENOMIC DNA]</scope>
    <source>
        <strain evidence="12">RSMAS</strain>
        <tissue evidence="12">Whole animal</tissue>
    </source>
</reference>
<dbReference type="FunFam" id="3.30.40.10:FF:000179">
    <property type="entry name" value="TNF receptor-associated factor"/>
    <property type="match status" value="1"/>
</dbReference>
<dbReference type="GO" id="GO:0007165">
    <property type="term" value="P:signal transduction"/>
    <property type="evidence" value="ECO:0007669"/>
    <property type="project" value="InterPro"/>
</dbReference>
<evidence type="ECO:0000256" key="1">
    <source>
        <dbReference type="ARBA" id="ARBA00004496"/>
    </source>
</evidence>
<feature type="domain" description="TRAF-type" evidence="11">
    <location>
        <begin position="109"/>
        <end position="152"/>
    </location>
</feature>
<dbReference type="InterPro" id="IPR001841">
    <property type="entry name" value="Znf_RING"/>
</dbReference>
<keyword evidence="13" id="KW-1185">Reference proteome</keyword>
<dbReference type="GO" id="GO:0008270">
    <property type="term" value="F:zinc ion binding"/>
    <property type="evidence" value="ECO:0007669"/>
    <property type="project" value="UniProtKB-KW"/>
</dbReference>
<sequence>MAAEQNVPQLGGYDYEFTGRVPHDYECLVCHLPMKDPVQIVQCGHKLCNICKESLFRLPSPFCPADRQPLSREQIFPDTACRRKILDLTVKCFHSGCLWTGELREVEEHQSNCLLKVVQCPNSRCTEKVTRQDMGNHMASECSWRIIYCGYCQKLIVFNQQKKHFDICQKFPVHCTNKCGLEEIPRGKLEFHIGEDCPATEVYCEFKKLGCDVKFPRSNTKAHLETHIEQHLNLALRSLETTQRQVKDQSQQIEQLMAKDKDLSQQIERLTAQVKVQDQHIKLLNSPPFVWKISNFQAAYEKALSGKENILTSTFYLSSNGYRLRIQIFSNAYRMRWFPDDFLSSTTYFSIYICVIPGEFDPLLSWPFKEKLRVTLINQNPCEDKEKDIWRVTDFGRVDLPIMRPLTEDNQSCHCVLGPIRADTLQSASFTLNDTIFIMVKKE</sequence>
<evidence type="ECO:0000259" key="11">
    <source>
        <dbReference type="PROSITE" id="PS50145"/>
    </source>
</evidence>
<dbReference type="InterPro" id="IPR001293">
    <property type="entry name" value="Znf_TRAF"/>
</dbReference>
<dbReference type="InterPro" id="IPR002083">
    <property type="entry name" value="MATH/TRAF_dom"/>
</dbReference>
<dbReference type="PROSITE" id="PS50144">
    <property type="entry name" value="MATH"/>
    <property type="match status" value="1"/>
</dbReference>
<name>A0A3M6TI16_POCDA</name>
<dbReference type="PANTHER" id="PTHR10131">
    <property type="entry name" value="TNF RECEPTOR ASSOCIATED FACTOR"/>
    <property type="match status" value="1"/>
</dbReference>
<keyword evidence="5 7" id="KW-0863">Zinc-finger</keyword>
<dbReference type="AlphaFoldDB" id="A0A3M6TI16"/>
<dbReference type="Pfam" id="PF02176">
    <property type="entry name" value="zf-TRAF"/>
    <property type="match status" value="1"/>
</dbReference>
<dbReference type="OrthoDB" id="5945562at2759"/>
<evidence type="ECO:0008006" key="14">
    <source>
        <dbReference type="Google" id="ProtNLM"/>
    </source>
</evidence>
<dbReference type="PROSITE" id="PS50089">
    <property type="entry name" value="ZF_RING_2"/>
    <property type="match status" value="1"/>
</dbReference>
<evidence type="ECO:0000256" key="5">
    <source>
        <dbReference type="ARBA" id="ARBA00022771"/>
    </source>
</evidence>
<evidence type="ECO:0000313" key="13">
    <source>
        <dbReference type="Proteomes" id="UP000275408"/>
    </source>
</evidence>
<dbReference type="PIRSF" id="PIRSF015614">
    <property type="entry name" value="TRAF"/>
    <property type="match status" value="1"/>
</dbReference>
<feature type="coiled-coil region" evidence="8">
    <location>
        <begin position="236"/>
        <end position="273"/>
    </location>
</feature>
<dbReference type="OMA" id="ETHIEQH"/>
<gene>
    <name evidence="12" type="ORF">pdam_00023872</name>
</gene>
<protein>
    <recommendedName>
        <fullName evidence="14">TNF receptor-associated factor</fullName>
    </recommendedName>
</protein>
<evidence type="ECO:0000256" key="2">
    <source>
        <dbReference type="ARBA" id="ARBA00022490"/>
    </source>
</evidence>
<evidence type="ECO:0000256" key="4">
    <source>
        <dbReference type="ARBA" id="ARBA00022737"/>
    </source>
</evidence>
<keyword evidence="6 7" id="KW-0862">Zinc</keyword>
<dbReference type="Pfam" id="PF21355">
    <property type="entry name" value="TRAF-mep_MATH"/>
    <property type="match status" value="1"/>
</dbReference>
<dbReference type="InterPro" id="IPR013083">
    <property type="entry name" value="Znf_RING/FYVE/PHD"/>
</dbReference>
<evidence type="ECO:0000256" key="8">
    <source>
        <dbReference type="SAM" id="Coils"/>
    </source>
</evidence>
<evidence type="ECO:0000256" key="6">
    <source>
        <dbReference type="ARBA" id="ARBA00022833"/>
    </source>
</evidence>
<dbReference type="GO" id="GO:0043122">
    <property type="term" value="P:regulation of canonical NF-kappaB signal transduction"/>
    <property type="evidence" value="ECO:0007669"/>
    <property type="project" value="TreeGrafter"/>
</dbReference>
<feature type="zinc finger region" description="TRAF-type" evidence="7">
    <location>
        <begin position="109"/>
        <end position="152"/>
    </location>
</feature>
<dbReference type="Proteomes" id="UP000275408">
    <property type="component" value="Unassembled WGS sequence"/>
</dbReference>
<dbReference type="GO" id="GO:0005737">
    <property type="term" value="C:cytoplasm"/>
    <property type="evidence" value="ECO:0007669"/>
    <property type="project" value="UniProtKB-SubCell"/>
</dbReference>
<dbReference type="InterPro" id="IPR008974">
    <property type="entry name" value="TRAF-like"/>
</dbReference>
<dbReference type="SUPFAM" id="SSF49599">
    <property type="entry name" value="TRAF domain-like"/>
    <property type="match status" value="3"/>
</dbReference>